<dbReference type="PANTHER" id="PTHR45398">
    <property type="match status" value="1"/>
</dbReference>
<keyword evidence="3" id="KW-1185">Reference proteome</keyword>
<name>A0ABR5IRK7_9ACTN</name>
<reference evidence="2 3" key="1">
    <citation type="submission" date="2015-07" db="EMBL/GenBank/DDBJ databases">
        <authorList>
            <person name="Ju K.-S."/>
            <person name="Doroghazi J.R."/>
            <person name="Metcalf W.W."/>
        </authorList>
    </citation>
    <scope>NUCLEOTIDE SEQUENCE [LARGE SCALE GENOMIC DNA]</scope>
    <source>
        <strain evidence="2 3">NRRL B-3589</strain>
    </source>
</reference>
<dbReference type="InterPro" id="IPR001242">
    <property type="entry name" value="Condensation_dom"/>
</dbReference>
<evidence type="ECO:0000313" key="2">
    <source>
        <dbReference type="EMBL" id="KOG47215.1"/>
    </source>
</evidence>
<dbReference type="Pfam" id="PF00668">
    <property type="entry name" value="Condensation"/>
    <property type="match status" value="1"/>
</dbReference>
<dbReference type="Proteomes" id="UP000037020">
    <property type="component" value="Unassembled WGS sequence"/>
</dbReference>
<dbReference type="SUPFAM" id="SSF52777">
    <property type="entry name" value="CoA-dependent acyltransferases"/>
    <property type="match status" value="2"/>
</dbReference>
<proteinExistence type="predicted"/>
<dbReference type="PANTHER" id="PTHR45398:SF1">
    <property type="entry name" value="ENZYME, PUTATIVE (JCVI)-RELATED"/>
    <property type="match status" value="1"/>
</dbReference>
<evidence type="ECO:0000313" key="3">
    <source>
        <dbReference type="Proteomes" id="UP000037020"/>
    </source>
</evidence>
<organism evidence="2 3">
    <name type="scientific">Streptomyces varsoviensis</name>
    <dbReference type="NCBI Taxonomy" id="67373"/>
    <lineage>
        <taxon>Bacteria</taxon>
        <taxon>Bacillati</taxon>
        <taxon>Actinomycetota</taxon>
        <taxon>Actinomycetes</taxon>
        <taxon>Kitasatosporales</taxon>
        <taxon>Streptomycetaceae</taxon>
        <taxon>Streptomyces</taxon>
    </lineage>
</organism>
<feature type="non-terminal residue" evidence="2">
    <location>
        <position position="172"/>
    </location>
</feature>
<feature type="domain" description="Condensation" evidence="1">
    <location>
        <begin position="1"/>
        <end position="164"/>
    </location>
</feature>
<gene>
    <name evidence="2" type="ORF">ADK38_45900</name>
</gene>
<evidence type="ECO:0000259" key="1">
    <source>
        <dbReference type="Pfam" id="PF00668"/>
    </source>
</evidence>
<comment type="caution">
    <text evidence="2">The sequence shown here is derived from an EMBL/GenBank/DDBJ whole genome shotgun (WGS) entry which is preliminary data.</text>
</comment>
<dbReference type="Gene3D" id="3.30.559.10">
    <property type="entry name" value="Chloramphenicol acetyltransferase-like domain"/>
    <property type="match status" value="1"/>
</dbReference>
<dbReference type="EMBL" id="LGUT01004534">
    <property type="protein sequence ID" value="KOG47215.1"/>
    <property type="molecule type" value="Genomic_DNA"/>
</dbReference>
<dbReference type="Gene3D" id="3.30.559.30">
    <property type="entry name" value="Nonribosomal peptide synthetase, condensation domain"/>
    <property type="match status" value="1"/>
</dbReference>
<accession>A0ABR5IRK7</accession>
<protein>
    <recommendedName>
        <fullName evidence="1">Condensation domain-containing protein</fullName>
    </recommendedName>
</protein>
<feature type="non-terminal residue" evidence="2">
    <location>
        <position position="1"/>
    </location>
</feature>
<dbReference type="InterPro" id="IPR023213">
    <property type="entry name" value="CAT-like_dom_sf"/>
</dbReference>
<sequence>FDLARPPLLCLTLLKLGDAHHRLVLSNHHLLLDGWSLPVLVRELFQFYTGTEELPPVRPYRDYLGWVADQDRPAAEAAWREALEGFEEPTRLAPADRAVRPPAAPEHLRFALSEQATAELAERARTHGLTLNTVVQGAWALVLASLTGQDDVAFGFVAAGRPPELAVSYKHL</sequence>